<keyword evidence="3" id="KW-0812">Transmembrane</keyword>
<dbReference type="SMART" id="SM00321">
    <property type="entry name" value="WSC"/>
    <property type="match status" value="2"/>
</dbReference>
<feature type="domain" description="Chitin-binding type-1" evidence="10">
    <location>
        <begin position="39"/>
        <end position="86"/>
    </location>
</feature>
<evidence type="ECO:0000256" key="9">
    <source>
        <dbReference type="SAM" id="SignalP"/>
    </source>
</evidence>
<dbReference type="InterPro" id="IPR001002">
    <property type="entry name" value="Chitin-bd_1"/>
</dbReference>
<dbReference type="Pfam" id="PF00187">
    <property type="entry name" value="Chitin_bind_1"/>
    <property type="match status" value="1"/>
</dbReference>
<keyword evidence="2 8" id="KW-0147">Chitin-binding</keyword>
<dbReference type="SUPFAM" id="SSF57016">
    <property type="entry name" value="Plant lectins/antimicrobial peptides"/>
    <property type="match status" value="1"/>
</dbReference>
<sequence>MFSLSHAFLFASAALVLANPTVDISARDFSLVKRTNSPNGVCGGYNNTATCTGTAFGKCCSMFGYCGNTNAHCGFGCQSNFGTCGVTGPSVKWVSQGCYTDNPSKRTLRTALNVAQNSVEVCTAACAAQGFLYAGMENGNGCYCDNAISNGGVATLATSCTSKCAGNNAETCGGPSSLSLYTRAPATWQGMGCYTDIPNQRTLNTSFNVAALTQERCQATCQAGGFKYAGVENGNGCFCGSAIAATGAVAGDCALPCAGNNAEICGGVNRLNIFIFE</sequence>
<evidence type="ECO:0000259" key="10">
    <source>
        <dbReference type="PROSITE" id="PS50941"/>
    </source>
</evidence>
<evidence type="ECO:0000313" key="12">
    <source>
        <dbReference type="EMBL" id="PMD21639.1"/>
    </source>
</evidence>
<dbReference type="GO" id="GO:0008061">
    <property type="term" value="F:chitin binding"/>
    <property type="evidence" value="ECO:0007669"/>
    <property type="project" value="UniProtKB-UniRule"/>
</dbReference>
<dbReference type="AlphaFoldDB" id="A0A2J6Q5U9"/>
<protein>
    <submittedName>
        <fullName evidence="12">Carbohydrate-binding module family 18 protein</fullName>
    </submittedName>
</protein>
<dbReference type="PROSITE" id="PS50941">
    <property type="entry name" value="CHIT_BIND_I_2"/>
    <property type="match status" value="1"/>
</dbReference>
<evidence type="ECO:0000256" key="2">
    <source>
        <dbReference type="ARBA" id="ARBA00022669"/>
    </source>
</evidence>
<comment type="caution">
    <text evidence="8">Lacks conserved residue(s) required for the propagation of feature annotation.</text>
</comment>
<organism evidence="12 13">
    <name type="scientific">Hyaloscypha hepaticicola</name>
    <dbReference type="NCBI Taxonomy" id="2082293"/>
    <lineage>
        <taxon>Eukaryota</taxon>
        <taxon>Fungi</taxon>
        <taxon>Dikarya</taxon>
        <taxon>Ascomycota</taxon>
        <taxon>Pezizomycotina</taxon>
        <taxon>Leotiomycetes</taxon>
        <taxon>Helotiales</taxon>
        <taxon>Hyaloscyphaceae</taxon>
        <taxon>Hyaloscypha</taxon>
    </lineage>
</organism>
<evidence type="ECO:0000256" key="1">
    <source>
        <dbReference type="ARBA" id="ARBA00004167"/>
    </source>
</evidence>
<dbReference type="EMBL" id="KZ613480">
    <property type="protein sequence ID" value="PMD21639.1"/>
    <property type="molecule type" value="Genomic_DNA"/>
</dbReference>
<dbReference type="InterPro" id="IPR051836">
    <property type="entry name" value="Kremen_rcpt"/>
</dbReference>
<comment type="subcellular location">
    <subcellularLocation>
        <location evidence="1">Membrane</location>
        <topology evidence="1">Single-pass membrane protein</topology>
    </subcellularLocation>
</comment>
<dbReference type="STRING" id="1745343.A0A2J6Q5U9"/>
<keyword evidence="8" id="KW-1015">Disulfide bond</keyword>
<gene>
    <name evidence="12" type="ORF">NA56DRAFT_719958</name>
</gene>
<dbReference type="PROSITE" id="PS51212">
    <property type="entry name" value="WSC"/>
    <property type="match status" value="2"/>
</dbReference>
<dbReference type="PANTHER" id="PTHR24269:SF16">
    <property type="entry name" value="PROTEIN SLG1"/>
    <property type="match status" value="1"/>
</dbReference>
<evidence type="ECO:0000256" key="3">
    <source>
        <dbReference type="ARBA" id="ARBA00022692"/>
    </source>
</evidence>
<dbReference type="InterPro" id="IPR002889">
    <property type="entry name" value="WSC_carb-bd"/>
</dbReference>
<dbReference type="Proteomes" id="UP000235672">
    <property type="component" value="Unassembled WGS sequence"/>
</dbReference>
<feature type="chain" id="PRO_5014367445" evidence="9">
    <location>
        <begin position="19"/>
        <end position="277"/>
    </location>
</feature>
<keyword evidence="13" id="KW-1185">Reference proteome</keyword>
<dbReference type="PANTHER" id="PTHR24269">
    <property type="entry name" value="KREMEN PROTEIN"/>
    <property type="match status" value="1"/>
</dbReference>
<evidence type="ECO:0000256" key="5">
    <source>
        <dbReference type="ARBA" id="ARBA00022989"/>
    </source>
</evidence>
<dbReference type="Pfam" id="PF01822">
    <property type="entry name" value="WSC"/>
    <property type="match status" value="2"/>
</dbReference>
<keyword evidence="5" id="KW-1133">Transmembrane helix</keyword>
<proteinExistence type="predicted"/>
<name>A0A2J6Q5U9_9HELO</name>
<keyword evidence="7" id="KW-0325">Glycoprotein</keyword>
<feature type="domain" description="WSC" evidence="11">
    <location>
        <begin position="92"/>
        <end position="184"/>
    </location>
</feature>
<dbReference type="GO" id="GO:0005886">
    <property type="term" value="C:plasma membrane"/>
    <property type="evidence" value="ECO:0007669"/>
    <property type="project" value="TreeGrafter"/>
</dbReference>
<dbReference type="InterPro" id="IPR036861">
    <property type="entry name" value="Endochitinase-like_sf"/>
</dbReference>
<evidence type="ECO:0000256" key="8">
    <source>
        <dbReference type="PROSITE-ProRule" id="PRU00261"/>
    </source>
</evidence>
<evidence type="ECO:0000259" key="11">
    <source>
        <dbReference type="PROSITE" id="PS51212"/>
    </source>
</evidence>
<feature type="signal peptide" evidence="9">
    <location>
        <begin position="1"/>
        <end position="18"/>
    </location>
</feature>
<accession>A0A2J6Q5U9</accession>
<dbReference type="SMART" id="SM00270">
    <property type="entry name" value="ChtBD1"/>
    <property type="match status" value="1"/>
</dbReference>
<evidence type="ECO:0000256" key="4">
    <source>
        <dbReference type="ARBA" id="ARBA00022729"/>
    </source>
</evidence>
<evidence type="ECO:0000256" key="7">
    <source>
        <dbReference type="ARBA" id="ARBA00023180"/>
    </source>
</evidence>
<evidence type="ECO:0000256" key="6">
    <source>
        <dbReference type="ARBA" id="ARBA00023136"/>
    </source>
</evidence>
<dbReference type="OrthoDB" id="3488024at2759"/>
<dbReference type="CDD" id="cd11618">
    <property type="entry name" value="ChtBD1_1"/>
    <property type="match status" value="1"/>
</dbReference>
<reference evidence="12 13" key="1">
    <citation type="submission" date="2016-05" db="EMBL/GenBank/DDBJ databases">
        <title>A degradative enzymes factory behind the ericoid mycorrhizal symbiosis.</title>
        <authorList>
            <consortium name="DOE Joint Genome Institute"/>
            <person name="Martino E."/>
            <person name="Morin E."/>
            <person name="Grelet G."/>
            <person name="Kuo A."/>
            <person name="Kohler A."/>
            <person name="Daghino S."/>
            <person name="Barry K."/>
            <person name="Choi C."/>
            <person name="Cichocki N."/>
            <person name="Clum A."/>
            <person name="Copeland A."/>
            <person name="Hainaut M."/>
            <person name="Haridas S."/>
            <person name="Labutti K."/>
            <person name="Lindquist E."/>
            <person name="Lipzen A."/>
            <person name="Khouja H.-R."/>
            <person name="Murat C."/>
            <person name="Ohm R."/>
            <person name="Olson A."/>
            <person name="Spatafora J."/>
            <person name="Veneault-Fourrey C."/>
            <person name="Henrissat B."/>
            <person name="Grigoriev I."/>
            <person name="Martin F."/>
            <person name="Perotto S."/>
        </authorList>
    </citation>
    <scope>NUCLEOTIDE SEQUENCE [LARGE SCALE GENOMIC DNA]</scope>
    <source>
        <strain evidence="12 13">UAMH 7357</strain>
    </source>
</reference>
<evidence type="ECO:0000313" key="13">
    <source>
        <dbReference type="Proteomes" id="UP000235672"/>
    </source>
</evidence>
<dbReference type="Gene3D" id="3.30.60.10">
    <property type="entry name" value="Endochitinase-like"/>
    <property type="match status" value="1"/>
</dbReference>
<feature type="domain" description="WSC" evidence="11">
    <location>
        <begin position="187"/>
        <end position="277"/>
    </location>
</feature>
<keyword evidence="6" id="KW-0472">Membrane</keyword>
<keyword evidence="4 9" id="KW-0732">Signal</keyword>
<feature type="disulfide bond" evidence="8">
    <location>
        <begin position="59"/>
        <end position="73"/>
    </location>
</feature>